<geneLocation type="plasmid" evidence="2 3">
    <name>unnamed1</name>
</geneLocation>
<evidence type="ECO:0000256" key="1">
    <source>
        <dbReference type="SAM" id="MobiDB-lite"/>
    </source>
</evidence>
<feature type="region of interest" description="Disordered" evidence="1">
    <location>
        <begin position="112"/>
        <end position="131"/>
    </location>
</feature>
<sequence>MTNLTATDRHGHEWELIPMRETICARKIVEKAATPTVLNADQLLTNHGPLLLSTDRPMFSVGTWDSLVDVVDLVATDPETATIEQIRKVASVAQLMLATTPHQQHIEAVPMPRPLPHSARASLRSLEGGPW</sequence>
<name>A0A974VYS4_9NOCA</name>
<reference evidence="2 3" key="1">
    <citation type="journal article" date="2021" name="Microbiol. Resour. Announc.">
        <title>Complete Genome Sequences of Two Rhodococcus sp. Strains with Large and Linear Chromosomes, Isolated from Apple Rhizosphere.</title>
        <authorList>
            <person name="Benning S."/>
            <person name="Brugnone N."/>
            <person name="Siani R."/>
            <person name="Kublik S."/>
            <person name="Schloter M."/>
            <person name="Rad V."/>
        </authorList>
    </citation>
    <scope>NUCLEOTIDE SEQUENCE [LARGE SCALE GENOMIC DNA]</scope>
    <source>
        <strain evidence="2 3">R79</strain>
    </source>
</reference>
<reference evidence="2 3" key="2">
    <citation type="journal article" date="2022" name="Arch. Microbiol.">
        <title>Rhodococcus pseudokoreensis sp. nov. isolated from the rhizosphere of young M26 apple rootstocks.</title>
        <authorList>
            <person name="Kampfer P."/>
            <person name="Glaeser S.P."/>
            <person name="Blom J."/>
            <person name="Wolf J."/>
            <person name="Benning S."/>
            <person name="Schloter M."/>
            <person name="Neumann-Schaal M."/>
        </authorList>
    </citation>
    <scope>NUCLEOTIDE SEQUENCE [LARGE SCALE GENOMIC DNA]</scope>
    <source>
        <strain evidence="2 3">R79</strain>
    </source>
</reference>
<keyword evidence="3" id="KW-1185">Reference proteome</keyword>
<proteinExistence type="predicted"/>
<keyword evidence="2" id="KW-0614">Plasmid</keyword>
<evidence type="ECO:0000313" key="2">
    <source>
        <dbReference type="EMBL" id="QSE88063.1"/>
    </source>
</evidence>
<accession>A0A974VYS4</accession>
<protein>
    <submittedName>
        <fullName evidence="2">Uncharacterized protein</fullName>
    </submittedName>
</protein>
<gene>
    <name evidence="2" type="ORF">JWS13_05250</name>
</gene>
<dbReference type="Proteomes" id="UP000662986">
    <property type="component" value="Plasmid unnamed1"/>
</dbReference>
<dbReference type="EMBL" id="CP070618">
    <property type="protein sequence ID" value="QSE88063.1"/>
    <property type="molecule type" value="Genomic_DNA"/>
</dbReference>
<organism evidence="2 3">
    <name type="scientific">Rhodococcus pseudokoreensis</name>
    <dbReference type="NCBI Taxonomy" id="2811421"/>
    <lineage>
        <taxon>Bacteria</taxon>
        <taxon>Bacillati</taxon>
        <taxon>Actinomycetota</taxon>
        <taxon>Actinomycetes</taxon>
        <taxon>Mycobacteriales</taxon>
        <taxon>Nocardiaceae</taxon>
        <taxon>Rhodococcus</taxon>
    </lineage>
</organism>
<dbReference type="RefSeq" id="WP_206004824.1">
    <property type="nucleotide sequence ID" value="NZ_CP070618.1"/>
</dbReference>
<evidence type="ECO:0000313" key="3">
    <source>
        <dbReference type="Proteomes" id="UP000662986"/>
    </source>
</evidence>